<dbReference type="Proteomes" id="UP000228680">
    <property type="component" value="Unassembled WGS sequence"/>
</dbReference>
<feature type="transmembrane region" description="Helical" evidence="7">
    <location>
        <begin position="62"/>
        <end position="79"/>
    </location>
</feature>
<dbReference type="EMBL" id="PCGR01000002">
    <property type="protein sequence ID" value="PJK17099.1"/>
    <property type="molecule type" value="Genomic_DNA"/>
</dbReference>
<accession>A0A2M9F0V9</accession>
<dbReference type="PANTHER" id="PTHR47371:SF3">
    <property type="entry name" value="PHOSPHOGLYCEROL TRANSFERASE I"/>
    <property type="match status" value="1"/>
</dbReference>
<gene>
    <name evidence="9" type="ORF">CQS04_08075</name>
</gene>
<keyword evidence="10" id="KW-1185">Reference proteome</keyword>
<dbReference type="GO" id="GO:0005886">
    <property type="term" value="C:plasma membrane"/>
    <property type="evidence" value="ECO:0007669"/>
    <property type="project" value="UniProtKB-SubCell"/>
</dbReference>
<dbReference type="InterPro" id="IPR017850">
    <property type="entry name" value="Alkaline_phosphatase_core_sf"/>
</dbReference>
<evidence type="ECO:0000256" key="5">
    <source>
        <dbReference type="ARBA" id="ARBA00022989"/>
    </source>
</evidence>
<comment type="subcellular location">
    <subcellularLocation>
        <location evidence="1">Cell membrane</location>
        <topology evidence="1">Multi-pass membrane protein</topology>
    </subcellularLocation>
</comment>
<evidence type="ECO:0000313" key="9">
    <source>
        <dbReference type="EMBL" id="PJK17099.1"/>
    </source>
</evidence>
<keyword evidence="4 7" id="KW-0812">Transmembrane</keyword>
<feature type="transmembrane region" description="Helical" evidence="7">
    <location>
        <begin position="20"/>
        <end position="42"/>
    </location>
</feature>
<keyword evidence="3" id="KW-1003">Cell membrane</keyword>
<dbReference type="InterPro" id="IPR050448">
    <property type="entry name" value="OpgB/LTA_synthase_biosynth"/>
</dbReference>
<protein>
    <recommendedName>
        <fullName evidence="8">Sulfatase N-terminal domain-containing protein</fullName>
    </recommendedName>
</protein>
<reference evidence="9 10" key="1">
    <citation type="submission" date="2017-10" db="EMBL/GenBank/DDBJ databases">
        <title>Draft genome of Chryseomicrobium casticus sp. nov.</title>
        <authorList>
            <person name="Chakraborty R."/>
            <person name="Saha T."/>
        </authorList>
    </citation>
    <scope>NUCLEOTIDE SEQUENCE [LARGE SCALE GENOMIC DNA]</scope>
    <source>
        <strain evidence="9 10">ET03</strain>
    </source>
</reference>
<comment type="pathway">
    <text evidence="2">Cell wall biogenesis; lipoteichoic acid biosynthesis.</text>
</comment>
<proteinExistence type="predicted"/>
<keyword evidence="6 7" id="KW-0472">Membrane</keyword>
<evidence type="ECO:0000259" key="8">
    <source>
        <dbReference type="Pfam" id="PF00884"/>
    </source>
</evidence>
<dbReference type="Gene3D" id="3.40.720.10">
    <property type="entry name" value="Alkaline Phosphatase, subunit A"/>
    <property type="match status" value="1"/>
</dbReference>
<dbReference type="Pfam" id="PF00884">
    <property type="entry name" value="Sulfatase"/>
    <property type="match status" value="1"/>
</dbReference>
<evidence type="ECO:0000256" key="6">
    <source>
        <dbReference type="ARBA" id="ARBA00023136"/>
    </source>
</evidence>
<sequence>MRKGGVFMNRLNGILPKWFLSVITVATVFLIPLAILLVNEWLVRDMLNMPVTEWIASFDKRFLLNYVIYLALFGVLYILPRKLYYTMSFLMTLVLLVFGIANRFKLELRSAPVTLDDFRLFREVTGFEFPVEINLGVLTAGVIFSVIVFALLLYMLPKKREWWGVKFIVCVASVLFFFVLWTDRPFSPAQYAGLQKTLWKLEVGMKNNGMLANFVVLAKESEVKPPKGYSEQAIEQVVKRYPVADSTSNNKPNVIYIMSESFIDPYTFGDQHFQKDPVPNFRKYSDESIHGTMYSSEFGGGTANVEFEALTGFSMQFMRPDYVPYQLFLHQPIPALPSLFTQEGYEATAIHGYFAWFYQRNAVYKNLGFHQYISGEFMDLEKPNTPGGAFPTDKHMTDAILETLKYTSSPDFIHAVSTEAHMPYGRQQESEFVKSDALTDEVRPYLNDYVDKVHEADRELGRLLEALESQEEETIVVFWGDHLPSFPNGNELYGPLGTDLAEDWNGDYQDFLTMHSVPYFVWSSKGSEPKQQNISPNFLPAIITELTGIEGNAITAIGQTVMEEGNERIPFAQWPDQEQPQTLAMEDLQLIQHDWLHGERYMEELVGEVAIQEDFHLGLYDSLEIIESTVTETNYEWVLQGAPKYTKVVVNGEPTESFGWQRLEPGLSKFTVPLDQLSKGDQIQFIVYNSRGGELMKSKTVELEK</sequence>
<dbReference type="CDD" id="cd16015">
    <property type="entry name" value="LTA_synthase"/>
    <property type="match status" value="1"/>
</dbReference>
<dbReference type="OrthoDB" id="243547at2"/>
<evidence type="ECO:0000313" key="10">
    <source>
        <dbReference type="Proteomes" id="UP000228680"/>
    </source>
</evidence>
<comment type="caution">
    <text evidence="9">The sequence shown here is derived from an EMBL/GenBank/DDBJ whole genome shotgun (WGS) entry which is preliminary data.</text>
</comment>
<organism evidence="9 10">
    <name type="scientific">Chryseomicrobium excrementi</name>
    <dbReference type="NCBI Taxonomy" id="2041346"/>
    <lineage>
        <taxon>Bacteria</taxon>
        <taxon>Bacillati</taxon>
        <taxon>Bacillota</taxon>
        <taxon>Bacilli</taxon>
        <taxon>Bacillales</taxon>
        <taxon>Caryophanaceae</taxon>
        <taxon>Chryseomicrobium</taxon>
    </lineage>
</organism>
<feature type="transmembrane region" description="Helical" evidence="7">
    <location>
        <begin position="84"/>
        <end position="101"/>
    </location>
</feature>
<dbReference type="AlphaFoldDB" id="A0A2M9F0V9"/>
<dbReference type="SUPFAM" id="SSF53649">
    <property type="entry name" value="Alkaline phosphatase-like"/>
    <property type="match status" value="1"/>
</dbReference>
<evidence type="ECO:0000256" key="3">
    <source>
        <dbReference type="ARBA" id="ARBA00022475"/>
    </source>
</evidence>
<evidence type="ECO:0000256" key="1">
    <source>
        <dbReference type="ARBA" id="ARBA00004651"/>
    </source>
</evidence>
<dbReference type="InterPro" id="IPR000917">
    <property type="entry name" value="Sulfatase_N"/>
</dbReference>
<feature type="transmembrane region" description="Helical" evidence="7">
    <location>
        <begin position="133"/>
        <end position="156"/>
    </location>
</feature>
<evidence type="ECO:0000256" key="2">
    <source>
        <dbReference type="ARBA" id="ARBA00004936"/>
    </source>
</evidence>
<feature type="transmembrane region" description="Helical" evidence="7">
    <location>
        <begin position="163"/>
        <end position="181"/>
    </location>
</feature>
<dbReference type="PANTHER" id="PTHR47371">
    <property type="entry name" value="LIPOTEICHOIC ACID SYNTHASE"/>
    <property type="match status" value="1"/>
</dbReference>
<feature type="domain" description="Sulfatase N-terminal" evidence="8">
    <location>
        <begin position="252"/>
        <end position="549"/>
    </location>
</feature>
<evidence type="ECO:0000256" key="4">
    <source>
        <dbReference type="ARBA" id="ARBA00022692"/>
    </source>
</evidence>
<name>A0A2M9F0V9_9BACL</name>
<keyword evidence="5 7" id="KW-1133">Transmembrane helix</keyword>
<evidence type="ECO:0000256" key="7">
    <source>
        <dbReference type="SAM" id="Phobius"/>
    </source>
</evidence>